<evidence type="ECO:0000313" key="3">
    <source>
        <dbReference type="Proteomes" id="UP001432027"/>
    </source>
</evidence>
<keyword evidence="1" id="KW-0732">Signal</keyword>
<dbReference type="Proteomes" id="UP001432027">
    <property type="component" value="Unassembled WGS sequence"/>
</dbReference>
<feature type="chain" id="PRO_5044022924" description="Saposin B-type domain-containing protein" evidence="1">
    <location>
        <begin position="19"/>
        <end position="112"/>
    </location>
</feature>
<dbReference type="AlphaFoldDB" id="A0AAV5U3S3"/>
<reference evidence="2" key="1">
    <citation type="submission" date="2023-10" db="EMBL/GenBank/DDBJ databases">
        <title>Genome assembly of Pristionchus species.</title>
        <authorList>
            <person name="Yoshida K."/>
            <person name="Sommer R.J."/>
        </authorList>
    </citation>
    <scope>NUCLEOTIDE SEQUENCE</scope>
    <source>
        <strain evidence="2">RS0144</strain>
    </source>
</reference>
<dbReference type="EMBL" id="BTSX01000005">
    <property type="protein sequence ID" value="GMT01142.1"/>
    <property type="molecule type" value="Genomic_DNA"/>
</dbReference>
<gene>
    <name evidence="2" type="ORF">PENTCL1PPCAC_23316</name>
</gene>
<evidence type="ECO:0000256" key="1">
    <source>
        <dbReference type="SAM" id="SignalP"/>
    </source>
</evidence>
<keyword evidence="3" id="KW-1185">Reference proteome</keyword>
<organism evidence="2 3">
    <name type="scientific">Pristionchus entomophagus</name>
    <dbReference type="NCBI Taxonomy" id="358040"/>
    <lineage>
        <taxon>Eukaryota</taxon>
        <taxon>Metazoa</taxon>
        <taxon>Ecdysozoa</taxon>
        <taxon>Nematoda</taxon>
        <taxon>Chromadorea</taxon>
        <taxon>Rhabditida</taxon>
        <taxon>Rhabditina</taxon>
        <taxon>Diplogasteromorpha</taxon>
        <taxon>Diplogasteroidea</taxon>
        <taxon>Neodiplogasteridae</taxon>
        <taxon>Pristionchus</taxon>
    </lineage>
</organism>
<sequence length="112" mass="12285">MLKLFTVSALLLLSLVSSLPTIAPRTTQSPKDRLCNRCTQLINAFITGDKFMDNDNNQVFKNIFKQICDTVVSDGPMTAVCVAGIYGEIDYLHDKFNGNPQAICDILGCPAK</sequence>
<evidence type="ECO:0008006" key="4">
    <source>
        <dbReference type="Google" id="ProtNLM"/>
    </source>
</evidence>
<name>A0AAV5U3S3_9BILA</name>
<comment type="caution">
    <text evidence="2">The sequence shown here is derived from an EMBL/GenBank/DDBJ whole genome shotgun (WGS) entry which is preliminary data.</text>
</comment>
<evidence type="ECO:0000313" key="2">
    <source>
        <dbReference type="EMBL" id="GMT01142.1"/>
    </source>
</evidence>
<protein>
    <recommendedName>
        <fullName evidence="4">Saposin B-type domain-containing protein</fullName>
    </recommendedName>
</protein>
<accession>A0AAV5U3S3</accession>
<proteinExistence type="predicted"/>
<feature type="signal peptide" evidence="1">
    <location>
        <begin position="1"/>
        <end position="18"/>
    </location>
</feature>